<dbReference type="InterPro" id="IPR004358">
    <property type="entry name" value="Sig_transdc_His_kin-like_C"/>
</dbReference>
<feature type="transmembrane region" description="Helical" evidence="8">
    <location>
        <begin position="51"/>
        <end position="71"/>
    </location>
</feature>
<feature type="domain" description="Response regulatory" evidence="10">
    <location>
        <begin position="478"/>
        <end position="605"/>
    </location>
</feature>
<dbReference type="Proteomes" id="UP000196027">
    <property type="component" value="Chromosome"/>
</dbReference>
<dbReference type="SMART" id="SM00448">
    <property type="entry name" value="REC"/>
    <property type="match status" value="1"/>
</dbReference>
<dbReference type="Gene3D" id="1.10.287.130">
    <property type="match status" value="1"/>
</dbReference>
<dbReference type="PANTHER" id="PTHR43711:SF1">
    <property type="entry name" value="HISTIDINE KINASE 1"/>
    <property type="match status" value="1"/>
</dbReference>
<accession>A0A1Y0I5U3</accession>
<evidence type="ECO:0000256" key="2">
    <source>
        <dbReference type="ARBA" id="ARBA00012438"/>
    </source>
</evidence>
<evidence type="ECO:0000259" key="10">
    <source>
        <dbReference type="PROSITE" id="PS50110"/>
    </source>
</evidence>
<dbReference type="InterPro" id="IPR003594">
    <property type="entry name" value="HATPase_dom"/>
</dbReference>
<dbReference type="InterPro" id="IPR050736">
    <property type="entry name" value="Sensor_HK_Regulatory"/>
</dbReference>
<dbReference type="InterPro" id="IPR005467">
    <property type="entry name" value="His_kinase_dom"/>
</dbReference>
<dbReference type="CDD" id="cd00082">
    <property type="entry name" value="HisKA"/>
    <property type="match status" value="1"/>
</dbReference>
<dbReference type="GO" id="GO:0000155">
    <property type="term" value="F:phosphorelay sensor kinase activity"/>
    <property type="evidence" value="ECO:0007669"/>
    <property type="project" value="InterPro"/>
</dbReference>
<evidence type="ECO:0000256" key="1">
    <source>
        <dbReference type="ARBA" id="ARBA00000085"/>
    </source>
</evidence>
<keyword evidence="12" id="KW-1185">Reference proteome</keyword>
<dbReference type="AlphaFoldDB" id="A0A1Y0I5U3"/>
<keyword evidence="5 11" id="KW-0418">Kinase</keyword>
<keyword evidence="8" id="KW-0812">Transmembrane</keyword>
<keyword evidence="4" id="KW-0808">Transferase</keyword>
<dbReference type="Gene3D" id="3.30.565.10">
    <property type="entry name" value="Histidine kinase-like ATPase, C-terminal domain"/>
    <property type="match status" value="1"/>
</dbReference>
<feature type="domain" description="Histidine kinase" evidence="9">
    <location>
        <begin position="239"/>
        <end position="456"/>
    </location>
</feature>
<keyword evidence="8" id="KW-1133">Transmembrane helix</keyword>
<proteinExistence type="predicted"/>
<organism evidence="11 12">
    <name type="scientific">Oleiphilus messinensis</name>
    <dbReference type="NCBI Taxonomy" id="141451"/>
    <lineage>
        <taxon>Bacteria</taxon>
        <taxon>Pseudomonadati</taxon>
        <taxon>Pseudomonadota</taxon>
        <taxon>Gammaproteobacteria</taxon>
        <taxon>Oceanospirillales</taxon>
        <taxon>Oleiphilaceae</taxon>
        <taxon>Oleiphilus</taxon>
    </lineage>
</organism>
<dbReference type="SUPFAM" id="SSF55874">
    <property type="entry name" value="ATPase domain of HSP90 chaperone/DNA topoisomerase II/histidine kinase"/>
    <property type="match status" value="1"/>
</dbReference>
<dbReference type="EC" id="2.7.13.3" evidence="2"/>
<evidence type="ECO:0000256" key="6">
    <source>
        <dbReference type="ARBA" id="ARBA00023012"/>
    </source>
</evidence>
<evidence type="ECO:0000256" key="4">
    <source>
        <dbReference type="ARBA" id="ARBA00022679"/>
    </source>
</evidence>
<dbReference type="OrthoDB" id="9764438at2"/>
<dbReference type="InterPro" id="IPR036890">
    <property type="entry name" value="HATPase_C_sf"/>
</dbReference>
<feature type="transmembrane region" description="Helical" evidence="8">
    <location>
        <begin position="184"/>
        <end position="205"/>
    </location>
</feature>
<dbReference type="SMART" id="SM00388">
    <property type="entry name" value="HisKA"/>
    <property type="match status" value="1"/>
</dbReference>
<dbReference type="InterPro" id="IPR011006">
    <property type="entry name" value="CheY-like_superfamily"/>
</dbReference>
<evidence type="ECO:0000256" key="7">
    <source>
        <dbReference type="PROSITE-ProRule" id="PRU00169"/>
    </source>
</evidence>
<dbReference type="SUPFAM" id="SSF47384">
    <property type="entry name" value="Homodimeric domain of signal transducing histidine kinase"/>
    <property type="match status" value="1"/>
</dbReference>
<evidence type="ECO:0000256" key="5">
    <source>
        <dbReference type="ARBA" id="ARBA00022777"/>
    </source>
</evidence>
<dbReference type="InterPro" id="IPR001789">
    <property type="entry name" value="Sig_transdc_resp-reg_receiver"/>
</dbReference>
<dbReference type="EMBL" id="CP021425">
    <property type="protein sequence ID" value="ARU55847.1"/>
    <property type="molecule type" value="Genomic_DNA"/>
</dbReference>
<evidence type="ECO:0000256" key="8">
    <source>
        <dbReference type="SAM" id="Phobius"/>
    </source>
</evidence>
<keyword evidence="8" id="KW-0472">Membrane</keyword>
<dbReference type="PANTHER" id="PTHR43711">
    <property type="entry name" value="TWO-COMPONENT HISTIDINE KINASE"/>
    <property type="match status" value="1"/>
</dbReference>
<protein>
    <recommendedName>
        <fullName evidence="2">histidine kinase</fullName>
        <ecNumber evidence="2">2.7.13.3</ecNumber>
    </recommendedName>
</protein>
<dbReference type="Pfam" id="PF00512">
    <property type="entry name" value="HisKA"/>
    <property type="match status" value="1"/>
</dbReference>
<feature type="modified residue" description="4-aspartylphosphate" evidence="7">
    <location>
        <position position="529"/>
    </location>
</feature>
<dbReference type="RefSeq" id="WP_087460906.1">
    <property type="nucleotide sequence ID" value="NZ_CP021425.1"/>
</dbReference>
<dbReference type="CDD" id="cd00156">
    <property type="entry name" value="REC"/>
    <property type="match status" value="1"/>
</dbReference>
<sequence length="606" mass="68269">MSLKPLSFVDLDETEVAEQLRNGFPWLKFSPAIESAFREWRYREMRKRTRPVGFSVILIFVLYSVMDYLLFPANLSVVTISFRLLLVCPAVAYSIWGSYQNWPERRFVSVYTLTYSLVCGGMAVMIMVSQLKGIMMPYDGLLLMLMGGYFLLGLPFWHIVLSSWALIPVYVICESFTSYPLDQLKFDVFFMATANLIGTVGVYLLEKGQRSLFLNRVLLDIARQKAEQDSESKSRFIASASHDLRQPLHAMHLLIENLETKASEELWPVISQVKESAFHLGYLITSLLDISRLNFGVVTVHGERFDLGELSERIRSDLLPDALSRDIRLVFKSELDEPCWVYSDPVLVERIVRNLLVNALKHSGGDRVVVELQQNAVEQSQVKLRIIDNGKGIPESEQQRLFEEFQQGTVAAGESKGLGLGLAIVKQLSELLELEMTLFTTVDGGCTFSLSFDRTDAPITQPEPRYTPQAHLIKNSSRVLLLEDDEKARFSMVTLLEGWGFDVLAYSNLSQVLDDNADPFQELDLIISDYHLEGREVNVPDTLDAPHTGYTAICCIRELTGQCCPAILMSADADIIEQNFALPELTVIGKPVLPGKLRLIISDAIS</sequence>
<dbReference type="InterPro" id="IPR003661">
    <property type="entry name" value="HisK_dim/P_dom"/>
</dbReference>
<reference evidence="11 12" key="1">
    <citation type="submission" date="2017-05" db="EMBL/GenBank/DDBJ databases">
        <title>Genomic insights into alkan degradation activity of Oleiphilus messinensis.</title>
        <authorList>
            <person name="Kozyavkin S.A."/>
            <person name="Slesarev A.I."/>
            <person name="Golyshin P.N."/>
            <person name="Korzhenkov A."/>
            <person name="Golyshina O.N."/>
            <person name="Toshchakov S.V."/>
        </authorList>
    </citation>
    <scope>NUCLEOTIDE SEQUENCE [LARGE SCALE GENOMIC DNA]</scope>
    <source>
        <strain evidence="11 12">ME102</strain>
    </source>
</reference>
<feature type="transmembrane region" description="Helical" evidence="8">
    <location>
        <begin position="148"/>
        <end position="172"/>
    </location>
</feature>
<comment type="catalytic activity">
    <reaction evidence="1">
        <text>ATP + protein L-histidine = ADP + protein N-phospho-L-histidine.</text>
        <dbReference type="EC" id="2.7.13.3"/>
    </reaction>
</comment>
<gene>
    <name evidence="11" type="ORF">OLMES_1772</name>
</gene>
<feature type="transmembrane region" description="Helical" evidence="8">
    <location>
        <begin position="77"/>
        <end position="96"/>
    </location>
</feature>
<evidence type="ECO:0000259" key="9">
    <source>
        <dbReference type="PROSITE" id="PS50109"/>
    </source>
</evidence>
<evidence type="ECO:0000256" key="3">
    <source>
        <dbReference type="ARBA" id="ARBA00022553"/>
    </source>
</evidence>
<dbReference type="PRINTS" id="PR00344">
    <property type="entry name" value="BCTRLSENSOR"/>
</dbReference>
<feature type="transmembrane region" description="Helical" evidence="8">
    <location>
        <begin position="108"/>
        <end position="128"/>
    </location>
</feature>
<keyword evidence="3 7" id="KW-0597">Phosphoprotein</keyword>
<dbReference type="PROSITE" id="PS50109">
    <property type="entry name" value="HIS_KIN"/>
    <property type="match status" value="1"/>
</dbReference>
<dbReference type="CDD" id="cd00075">
    <property type="entry name" value="HATPase"/>
    <property type="match status" value="1"/>
</dbReference>
<dbReference type="SUPFAM" id="SSF52172">
    <property type="entry name" value="CheY-like"/>
    <property type="match status" value="1"/>
</dbReference>
<dbReference type="Gene3D" id="3.40.50.2300">
    <property type="match status" value="1"/>
</dbReference>
<dbReference type="KEGG" id="ome:OLMES_1772"/>
<name>A0A1Y0I5U3_9GAMM</name>
<dbReference type="InterPro" id="IPR036097">
    <property type="entry name" value="HisK_dim/P_sf"/>
</dbReference>
<evidence type="ECO:0000313" key="11">
    <source>
        <dbReference type="EMBL" id="ARU55847.1"/>
    </source>
</evidence>
<dbReference type="PROSITE" id="PS50110">
    <property type="entry name" value="RESPONSE_REGULATORY"/>
    <property type="match status" value="1"/>
</dbReference>
<dbReference type="Pfam" id="PF02518">
    <property type="entry name" value="HATPase_c"/>
    <property type="match status" value="1"/>
</dbReference>
<dbReference type="SMART" id="SM00387">
    <property type="entry name" value="HATPase_c"/>
    <property type="match status" value="1"/>
</dbReference>
<evidence type="ECO:0000313" key="12">
    <source>
        <dbReference type="Proteomes" id="UP000196027"/>
    </source>
</evidence>
<keyword evidence="6" id="KW-0902">Two-component regulatory system</keyword>